<keyword evidence="9" id="KW-1185">Reference proteome</keyword>
<feature type="transmembrane region" description="Helical" evidence="7">
    <location>
        <begin position="269"/>
        <end position="289"/>
    </location>
</feature>
<evidence type="ECO:0000256" key="2">
    <source>
        <dbReference type="ARBA" id="ARBA00022448"/>
    </source>
</evidence>
<dbReference type="Pfam" id="PF03547">
    <property type="entry name" value="Mem_trans"/>
    <property type="match status" value="1"/>
</dbReference>
<keyword evidence="6 7" id="KW-0472">Membrane</keyword>
<feature type="transmembrane region" description="Helical" evidence="7">
    <location>
        <begin position="69"/>
        <end position="88"/>
    </location>
</feature>
<evidence type="ECO:0000256" key="7">
    <source>
        <dbReference type="SAM" id="Phobius"/>
    </source>
</evidence>
<feature type="transmembrane region" description="Helical" evidence="7">
    <location>
        <begin position="210"/>
        <end position="230"/>
    </location>
</feature>
<sequence>MDMITGPILTIVGPVFGVIGLGYAATRAGLFRDAWIDGLSAYVFRFAIPLLLFSSMARLDLAEVFEPDLLIAYYTGAFLTFIVVGLIARRLFRRPLDHAVTIGMGGTFSNAVLVGLPMTIVAFGEAGAAKIILLIAFHGPLLLTVTAILMAFARGREAGGAQAKIGAILMETARDMVRNPVLIGVFTGLAWNLTGWPLTGVPATIIEKFAATAGTCALFAGGASLTRYAIARSVPVAAMMSAGKLILLPAIVAALCLVVFRVPMESARVAILMAAMPAGVNTFLVANYYKAAEGAASSAMVLSTLLSVVTVSVVLILLGAG</sequence>
<keyword evidence="4 7" id="KW-0812">Transmembrane</keyword>
<comment type="subcellular location">
    <subcellularLocation>
        <location evidence="1">Membrane</location>
        <topology evidence="1">Multi-pass membrane protein</topology>
    </subcellularLocation>
</comment>
<comment type="caution">
    <text evidence="8">The sequence shown here is derived from an EMBL/GenBank/DDBJ whole genome shotgun (WGS) entry which is preliminary data.</text>
</comment>
<dbReference type="InterPro" id="IPR004776">
    <property type="entry name" value="Mem_transp_PIN-like"/>
</dbReference>
<evidence type="ECO:0000256" key="1">
    <source>
        <dbReference type="ARBA" id="ARBA00004141"/>
    </source>
</evidence>
<feature type="transmembrane region" description="Helical" evidence="7">
    <location>
        <begin position="6"/>
        <end position="26"/>
    </location>
</feature>
<feature type="transmembrane region" description="Helical" evidence="7">
    <location>
        <begin position="301"/>
        <end position="320"/>
    </location>
</feature>
<feature type="transmembrane region" description="Helical" evidence="7">
    <location>
        <begin position="38"/>
        <end position="57"/>
    </location>
</feature>
<evidence type="ECO:0000313" key="8">
    <source>
        <dbReference type="EMBL" id="MCP1336306.1"/>
    </source>
</evidence>
<dbReference type="Proteomes" id="UP001055804">
    <property type="component" value="Unassembled WGS sequence"/>
</dbReference>
<dbReference type="EMBL" id="JAMZFT010000002">
    <property type="protein sequence ID" value="MCP1336306.1"/>
    <property type="molecule type" value="Genomic_DNA"/>
</dbReference>
<keyword evidence="2" id="KW-0813">Transport</keyword>
<dbReference type="PANTHER" id="PTHR36838:SF1">
    <property type="entry name" value="SLR1864 PROTEIN"/>
    <property type="match status" value="1"/>
</dbReference>
<keyword evidence="3" id="KW-1003">Cell membrane</keyword>
<keyword evidence="5 7" id="KW-1133">Transmembrane helix</keyword>
<evidence type="ECO:0000256" key="6">
    <source>
        <dbReference type="ARBA" id="ARBA00023136"/>
    </source>
</evidence>
<gene>
    <name evidence="8" type="ORF">NJQ99_07810</name>
</gene>
<feature type="transmembrane region" description="Helical" evidence="7">
    <location>
        <begin position="242"/>
        <end position="263"/>
    </location>
</feature>
<proteinExistence type="predicted"/>
<evidence type="ECO:0000256" key="4">
    <source>
        <dbReference type="ARBA" id="ARBA00022692"/>
    </source>
</evidence>
<dbReference type="PANTHER" id="PTHR36838">
    <property type="entry name" value="AUXIN EFFLUX CARRIER FAMILY PROTEIN"/>
    <property type="match status" value="1"/>
</dbReference>
<organism evidence="8 9">
    <name type="scientific">Futiania mangrovi</name>
    <dbReference type="NCBI Taxonomy" id="2959716"/>
    <lineage>
        <taxon>Bacteria</taxon>
        <taxon>Pseudomonadati</taxon>
        <taxon>Pseudomonadota</taxon>
        <taxon>Alphaproteobacteria</taxon>
        <taxon>Futianiales</taxon>
        <taxon>Futianiaceae</taxon>
        <taxon>Futiania</taxon>
    </lineage>
</organism>
<evidence type="ECO:0000256" key="3">
    <source>
        <dbReference type="ARBA" id="ARBA00022475"/>
    </source>
</evidence>
<evidence type="ECO:0000313" key="9">
    <source>
        <dbReference type="Proteomes" id="UP001055804"/>
    </source>
</evidence>
<feature type="transmembrane region" description="Helical" evidence="7">
    <location>
        <begin position="180"/>
        <end position="198"/>
    </location>
</feature>
<accession>A0A9J6PJQ4</accession>
<evidence type="ECO:0000256" key="5">
    <source>
        <dbReference type="ARBA" id="ARBA00022989"/>
    </source>
</evidence>
<name>A0A9J6PJQ4_9PROT</name>
<dbReference type="RefSeq" id="WP_269332272.1">
    <property type="nucleotide sequence ID" value="NZ_JAMZFT010000002.1"/>
</dbReference>
<reference evidence="8" key="1">
    <citation type="submission" date="2022-06" db="EMBL/GenBank/DDBJ databases">
        <title>Isolation and Genomics of Futiania mangrovii gen. nov., sp. nov., a Rare and Metabolically-versatile member in the Class Alphaproteobacteria.</title>
        <authorList>
            <person name="Liu L."/>
            <person name="Huang W.-C."/>
            <person name="Pan J."/>
            <person name="Li J."/>
            <person name="Huang Y."/>
            <person name="Du H."/>
            <person name="Liu Y."/>
            <person name="Li M."/>
        </authorList>
    </citation>
    <scope>NUCLEOTIDE SEQUENCE</scope>
    <source>
        <strain evidence="8">FT118</strain>
    </source>
</reference>
<dbReference type="GO" id="GO:0055085">
    <property type="term" value="P:transmembrane transport"/>
    <property type="evidence" value="ECO:0007669"/>
    <property type="project" value="InterPro"/>
</dbReference>
<dbReference type="AlphaFoldDB" id="A0A9J6PJQ4"/>
<feature type="transmembrane region" description="Helical" evidence="7">
    <location>
        <begin position="129"/>
        <end position="152"/>
    </location>
</feature>
<protein>
    <submittedName>
        <fullName evidence="8">AEC family transporter</fullName>
    </submittedName>
</protein>
<feature type="transmembrane region" description="Helical" evidence="7">
    <location>
        <begin position="100"/>
        <end position="123"/>
    </location>
</feature>
<dbReference type="GO" id="GO:0016020">
    <property type="term" value="C:membrane"/>
    <property type="evidence" value="ECO:0007669"/>
    <property type="project" value="UniProtKB-SubCell"/>
</dbReference>